<dbReference type="PANTHER" id="PTHR16201:SF11">
    <property type="entry name" value="PQ-LOOP REPEAT-CONTAINING PROTEIN"/>
    <property type="match status" value="1"/>
</dbReference>
<comment type="subcellular location">
    <subcellularLocation>
        <location evidence="1">Membrane</location>
        <topology evidence="1">Multi-pass membrane protein</topology>
    </subcellularLocation>
</comment>
<evidence type="ECO:0000256" key="1">
    <source>
        <dbReference type="ARBA" id="ARBA00004141"/>
    </source>
</evidence>
<evidence type="ECO:0000313" key="6">
    <source>
        <dbReference type="EMBL" id="ODQ74589.1"/>
    </source>
</evidence>
<feature type="transmembrane region" description="Helical" evidence="5">
    <location>
        <begin position="195"/>
        <end position="211"/>
    </location>
</feature>
<evidence type="ECO:0000256" key="4">
    <source>
        <dbReference type="ARBA" id="ARBA00023136"/>
    </source>
</evidence>
<keyword evidence="2 5" id="KW-0812">Transmembrane</keyword>
<dbReference type="Pfam" id="PF04193">
    <property type="entry name" value="PQ-loop"/>
    <property type="match status" value="2"/>
</dbReference>
<dbReference type="AlphaFoldDB" id="A0A1E3QA68"/>
<feature type="transmembrane region" description="Helical" evidence="5">
    <location>
        <begin position="16"/>
        <end position="35"/>
    </location>
</feature>
<evidence type="ECO:0008006" key="8">
    <source>
        <dbReference type="Google" id="ProtNLM"/>
    </source>
</evidence>
<proteinExistence type="predicted"/>
<evidence type="ECO:0000256" key="5">
    <source>
        <dbReference type="SAM" id="Phobius"/>
    </source>
</evidence>
<gene>
    <name evidence="6" type="ORF">LIPSTDRAFT_2569</name>
</gene>
<dbReference type="EMBL" id="KV454292">
    <property type="protein sequence ID" value="ODQ74589.1"/>
    <property type="molecule type" value="Genomic_DNA"/>
</dbReference>
<name>A0A1E3QA68_LIPST</name>
<feature type="transmembrane region" description="Helical" evidence="5">
    <location>
        <begin position="55"/>
        <end position="74"/>
    </location>
</feature>
<feature type="transmembrane region" description="Helical" evidence="5">
    <location>
        <begin position="223"/>
        <end position="242"/>
    </location>
</feature>
<organism evidence="6 7">
    <name type="scientific">Lipomyces starkeyi NRRL Y-11557</name>
    <dbReference type="NCBI Taxonomy" id="675824"/>
    <lineage>
        <taxon>Eukaryota</taxon>
        <taxon>Fungi</taxon>
        <taxon>Dikarya</taxon>
        <taxon>Ascomycota</taxon>
        <taxon>Saccharomycotina</taxon>
        <taxon>Lipomycetes</taxon>
        <taxon>Lipomycetales</taxon>
        <taxon>Lipomycetaceae</taxon>
        <taxon>Lipomyces</taxon>
    </lineage>
</organism>
<dbReference type="InterPro" id="IPR051415">
    <property type="entry name" value="LAAT-1"/>
</dbReference>
<protein>
    <recommendedName>
        <fullName evidence="8">PQ loop repeat protein</fullName>
    </recommendedName>
</protein>
<dbReference type="SMART" id="SM00679">
    <property type="entry name" value="CTNS"/>
    <property type="match status" value="2"/>
</dbReference>
<keyword evidence="3 5" id="KW-1133">Transmembrane helix</keyword>
<evidence type="ECO:0000256" key="2">
    <source>
        <dbReference type="ARBA" id="ARBA00022692"/>
    </source>
</evidence>
<reference evidence="6 7" key="1">
    <citation type="journal article" date="2016" name="Proc. Natl. Acad. Sci. U.S.A.">
        <title>Comparative genomics of biotechnologically important yeasts.</title>
        <authorList>
            <person name="Riley R."/>
            <person name="Haridas S."/>
            <person name="Wolfe K.H."/>
            <person name="Lopes M.R."/>
            <person name="Hittinger C.T."/>
            <person name="Goeker M."/>
            <person name="Salamov A.A."/>
            <person name="Wisecaver J.H."/>
            <person name="Long T.M."/>
            <person name="Calvey C.H."/>
            <person name="Aerts A.L."/>
            <person name="Barry K.W."/>
            <person name="Choi C."/>
            <person name="Clum A."/>
            <person name="Coughlan A.Y."/>
            <person name="Deshpande S."/>
            <person name="Douglass A.P."/>
            <person name="Hanson S.J."/>
            <person name="Klenk H.-P."/>
            <person name="LaButti K.M."/>
            <person name="Lapidus A."/>
            <person name="Lindquist E.A."/>
            <person name="Lipzen A.M."/>
            <person name="Meier-Kolthoff J.P."/>
            <person name="Ohm R.A."/>
            <person name="Otillar R.P."/>
            <person name="Pangilinan J.L."/>
            <person name="Peng Y."/>
            <person name="Rokas A."/>
            <person name="Rosa C.A."/>
            <person name="Scheuner C."/>
            <person name="Sibirny A.A."/>
            <person name="Slot J.C."/>
            <person name="Stielow J.B."/>
            <person name="Sun H."/>
            <person name="Kurtzman C.P."/>
            <person name="Blackwell M."/>
            <person name="Grigoriev I.V."/>
            <person name="Jeffries T.W."/>
        </authorList>
    </citation>
    <scope>NUCLEOTIDE SEQUENCE [LARGE SCALE GENOMIC DNA]</scope>
    <source>
        <strain evidence="6 7">NRRL Y-11557</strain>
    </source>
</reference>
<evidence type="ECO:0000313" key="7">
    <source>
        <dbReference type="Proteomes" id="UP000094385"/>
    </source>
</evidence>
<accession>A0A1E3QA68</accession>
<dbReference type="OrthoDB" id="19344at2759"/>
<keyword evidence="7" id="KW-1185">Reference proteome</keyword>
<dbReference type="Gene3D" id="1.20.1280.290">
    <property type="match status" value="2"/>
</dbReference>
<dbReference type="GO" id="GO:0016020">
    <property type="term" value="C:membrane"/>
    <property type="evidence" value="ECO:0007669"/>
    <property type="project" value="UniProtKB-SubCell"/>
</dbReference>
<sequence>MVGVDSQLCDALDNQSIFNFLISLVLAFGIVFSYIPQHLRIILRKNSRGISPWYLLLGTTSGTCSLGNVLLLSADVMGCCGVLSGGKCFAATLGVIQIALQFSMFAIILILYLVYFPREITTEHRLAVNIARMALAHFVITSFLALLVFVSGKYISLYAGFLGIQATLLAAFQYIPQLYMTYKLRHAESLSKHTLMIQAPGGFLWALSLALREGTSWSSWLPYFMSAVLQSCLLGMCIYFDYQYPLAMQEFYDPLVPEMEDEEYTISIFHEDAEHTD</sequence>
<feature type="transmembrane region" description="Helical" evidence="5">
    <location>
        <begin position="126"/>
        <end position="149"/>
    </location>
</feature>
<evidence type="ECO:0000256" key="3">
    <source>
        <dbReference type="ARBA" id="ARBA00022989"/>
    </source>
</evidence>
<feature type="transmembrane region" description="Helical" evidence="5">
    <location>
        <begin position="94"/>
        <end position="114"/>
    </location>
</feature>
<keyword evidence="4 5" id="KW-0472">Membrane</keyword>
<dbReference type="InterPro" id="IPR006603">
    <property type="entry name" value="PQ-loop_rpt"/>
</dbReference>
<feature type="transmembrane region" description="Helical" evidence="5">
    <location>
        <begin position="155"/>
        <end position="175"/>
    </location>
</feature>
<dbReference type="Proteomes" id="UP000094385">
    <property type="component" value="Unassembled WGS sequence"/>
</dbReference>
<dbReference type="PANTHER" id="PTHR16201">
    <property type="entry name" value="SEVEN TRANSMEMBRANE PROTEIN 1-RELATED"/>
    <property type="match status" value="1"/>
</dbReference>